<protein>
    <submittedName>
        <fullName evidence="2">Uncharacterized protein</fullName>
    </submittedName>
</protein>
<evidence type="ECO:0000313" key="3">
    <source>
        <dbReference type="Proteomes" id="UP000037035"/>
    </source>
</evidence>
<organism evidence="2 3">
    <name type="scientific">Puccinia sorghi</name>
    <dbReference type="NCBI Taxonomy" id="27349"/>
    <lineage>
        <taxon>Eukaryota</taxon>
        <taxon>Fungi</taxon>
        <taxon>Dikarya</taxon>
        <taxon>Basidiomycota</taxon>
        <taxon>Pucciniomycotina</taxon>
        <taxon>Pucciniomycetes</taxon>
        <taxon>Pucciniales</taxon>
        <taxon>Pucciniaceae</taxon>
        <taxon>Puccinia</taxon>
    </lineage>
</organism>
<gene>
    <name evidence="2" type="ORF">VP01_7060g1</name>
</gene>
<dbReference type="Proteomes" id="UP000037035">
    <property type="component" value="Unassembled WGS sequence"/>
</dbReference>
<evidence type="ECO:0000313" key="2">
    <source>
        <dbReference type="EMBL" id="KNZ46677.1"/>
    </source>
</evidence>
<dbReference type="AlphaFoldDB" id="A0A0L6UEJ0"/>
<comment type="caution">
    <text evidence="2">The sequence shown here is derived from an EMBL/GenBank/DDBJ whole genome shotgun (WGS) entry which is preliminary data.</text>
</comment>
<proteinExistence type="predicted"/>
<feature type="non-terminal residue" evidence="2">
    <location>
        <position position="1"/>
    </location>
</feature>
<dbReference type="EMBL" id="LAVV01012451">
    <property type="protein sequence ID" value="KNZ46677.1"/>
    <property type="molecule type" value="Genomic_DNA"/>
</dbReference>
<sequence>AAEARTQTRDVSGNFLAKLSRKSFIHFTLVINTSNTPVPSKFPRIHSLSGTCQNLNTVTNNQWSPSHGATSAIQSAKLVGLYNRTGTSSSIQNSAHVKLSIRDISFSAVSTSGPIQEIKTPRDRSFYQGYLKEGHKAGMLGEKIGYFSATHTDAEMPSSPSESSQHTLSNPSSPGPGCSGESACLSLDKSFDQPSLKCFQLHLEDVDSWMGSHSLSKFNRQAQESELHTGLTSALHARKAIRWNHKIQCELTPQRPVSVWHCLDQHPSLTQLTHIWDVGECHSHRGSG</sequence>
<dbReference type="VEuPathDB" id="FungiDB:VP01_7060g1"/>
<name>A0A0L6UEJ0_9BASI</name>
<feature type="compositionally biased region" description="Polar residues" evidence="1">
    <location>
        <begin position="158"/>
        <end position="168"/>
    </location>
</feature>
<feature type="region of interest" description="Disordered" evidence="1">
    <location>
        <begin position="152"/>
        <end position="175"/>
    </location>
</feature>
<evidence type="ECO:0000256" key="1">
    <source>
        <dbReference type="SAM" id="MobiDB-lite"/>
    </source>
</evidence>
<reference evidence="2 3" key="1">
    <citation type="submission" date="2015-08" db="EMBL/GenBank/DDBJ databases">
        <title>Next Generation Sequencing and Analysis of the Genome of Puccinia sorghi L Schw, the Causal Agent of Maize Common Rust.</title>
        <authorList>
            <person name="Rochi L."/>
            <person name="Burguener G."/>
            <person name="Darino M."/>
            <person name="Turjanski A."/>
            <person name="Kreff E."/>
            <person name="Dieguez M.J."/>
            <person name="Sacco F."/>
        </authorList>
    </citation>
    <scope>NUCLEOTIDE SEQUENCE [LARGE SCALE GENOMIC DNA]</scope>
    <source>
        <strain evidence="2 3">RO10H11247</strain>
    </source>
</reference>
<accession>A0A0L6UEJ0</accession>
<keyword evidence="3" id="KW-1185">Reference proteome</keyword>